<evidence type="ECO:0000313" key="2">
    <source>
        <dbReference type="EMBL" id="UWM55727.1"/>
    </source>
</evidence>
<dbReference type="GeneID" id="74941843"/>
<dbReference type="CDD" id="cd00207">
    <property type="entry name" value="fer2"/>
    <property type="match status" value="1"/>
</dbReference>
<proteinExistence type="predicted"/>
<dbReference type="EMBL" id="CP104003">
    <property type="protein sequence ID" value="UWM55727.1"/>
    <property type="molecule type" value="Genomic_DNA"/>
</dbReference>
<sequence>MDEDTVPVTVRTGTYETTLSVTRGSNLRRVLLDHGFEVYGTLSRLANCGGNGLCGTCGVRLDGPDGPPEPTHWHDAAAEEWGYPRLSCQVHVDGPLTVDLVEKVLWGQLRPRPSDTTGEQP</sequence>
<organism evidence="2 3">
    <name type="scientific">Salinirubellus salinus</name>
    <dbReference type="NCBI Taxonomy" id="1364945"/>
    <lineage>
        <taxon>Archaea</taxon>
        <taxon>Methanobacteriati</taxon>
        <taxon>Methanobacteriota</taxon>
        <taxon>Stenosarchaea group</taxon>
        <taxon>Halobacteria</taxon>
        <taxon>Halobacteriales</taxon>
        <taxon>Natronomonadaceae</taxon>
        <taxon>Salinirubellus</taxon>
    </lineage>
</organism>
<keyword evidence="3" id="KW-1185">Reference proteome</keyword>
<protein>
    <submittedName>
        <fullName evidence="2">(2Fe-2S)-binding protein</fullName>
    </submittedName>
</protein>
<evidence type="ECO:0000259" key="1">
    <source>
        <dbReference type="PROSITE" id="PS51085"/>
    </source>
</evidence>
<dbReference type="Gene3D" id="3.10.20.30">
    <property type="match status" value="1"/>
</dbReference>
<dbReference type="KEGG" id="ssai:N0B31_05435"/>
<dbReference type="RefSeq" id="WP_260594838.1">
    <property type="nucleotide sequence ID" value="NZ_CP104003.1"/>
</dbReference>
<evidence type="ECO:0000313" key="3">
    <source>
        <dbReference type="Proteomes" id="UP001057580"/>
    </source>
</evidence>
<dbReference type="InterPro" id="IPR036010">
    <property type="entry name" value="2Fe-2S_ferredoxin-like_sf"/>
</dbReference>
<accession>A0A9E7UC05</accession>
<reference evidence="2" key="1">
    <citation type="submission" date="2022-09" db="EMBL/GenBank/DDBJ databases">
        <title>Diverse halophilic archaea isolated from saline environments.</title>
        <authorList>
            <person name="Cui H.-L."/>
        </authorList>
    </citation>
    <scope>NUCLEOTIDE SEQUENCE</scope>
    <source>
        <strain evidence="2">ZS-35-S2</strain>
    </source>
</reference>
<dbReference type="GO" id="GO:0051536">
    <property type="term" value="F:iron-sulfur cluster binding"/>
    <property type="evidence" value="ECO:0007669"/>
    <property type="project" value="InterPro"/>
</dbReference>
<dbReference type="Proteomes" id="UP001057580">
    <property type="component" value="Chromosome"/>
</dbReference>
<name>A0A9E7UC05_9EURY</name>
<dbReference type="InterPro" id="IPR001041">
    <property type="entry name" value="2Fe-2S_ferredoxin-type"/>
</dbReference>
<dbReference type="InterPro" id="IPR012675">
    <property type="entry name" value="Beta-grasp_dom_sf"/>
</dbReference>
<feature type="domain" description="2Fe-2S ferredoxin-type" evidence="1">
    <location>
        <begin position="6"/>
        <end position="104"/>
    </location>
</feature>
<dbReference type="PROSITE" id="PS51085">
    <property type="entry name" value="2FE2S_FER_2"/>
    <property type="match status" value="1"/>
</dbReference>
<dbReference type="AlphaFoldDB" id="A0A9E7UC05"/>
<gene>
    <name evidence="2" type="ORF">N0B31_05435</name>
</gene>
<dbReference type="Pfam" id="PF00111">
    <property type="entry name" value="Fer2"/>
    <property type="match status" value="1"/>
</dbReference>
<dbReference type="SUPFAM" id="SSF54292">
    <property type="entry name" value="2Fe-2S ferredoxin-like"/>
    <property type="match status" value="1"/>
</dbReference>